<name>D6RS13_KINFI</name>
<proteinExistence type="predicted"/>
<reference evidence="1" key="1">
    <citation type="journal article" date="2010" name="BMC Evol. Biol.">
        <title>Mitochondrial genomes of acrodont lizards: timing of gene rearrangements and phylogenetic and biogeographic implications.</title>
        <authorList>
            <person name="Okajima Y."/>
            <person name="Kumazawa Y."/>
        </authorList>
    </citation>
    <scope>NUCLEOTIDE SEQUENCE</scope>
</reference>
<dbReference type="EMBL" id="AB474917">
    <property type="protein sequence ID" value="BAJ08103.1"/>
    <property type="molecule type" value="Genomic_DNA"/>
</dbReference>
<organism evidence="1">
    <name type="scientific">Kinyongia fischeri</name>
    <name type="common">Fischer's chameleon</name>
    <name type="synonym">Chamaeleo fischeri</name>
    <dbReference type="NCBI Taxonomy" id="414978"/>
    <lineage>
        <taxon>Eukaryota</taxon>
        <taxon>Metazoa</taxon>
        <taxon>Chordata</taxon>
        <taxon>Craniata</taxon>
        <taxon>Vertebrata</taxon>
        <taxon>Euteleostomi</taxon>
        <taxon>Lepidosauria</taxon>
        <taxon>Squamata</taxon>
        <taxon>Bifurcata</taxon>
        <taxon>Unidentata</taxon>
        <taxon>Episquamata</taxon>
        <taxon>Toxicofera</taxon>
        <taxon>Iguania</taxon>
        <taxon>Acrodonta</taxon>
        <taxon>Chamaeleonidae</taxon>
        <taxon>Kinyongia</taxon>
    </lineage>
</organism>
<evidence type="ECO:0000313" key="1">
    <source>
        <dbReference type="EMBL" id="BAJ08103.1"/>
    </source>
</evidence>
<geneLocation type="mitochondrion" evidence="1"/>
<sequence length="53" mass="6241">MPHLTPDPWFPTVLSAWMSLHSMTNLIKKVTFLPLPTTDNIKPNKTNPWIWPW</sequence>
<dbReference type="AlphaFoldDB" id="D6RS13"/>
<protein>
    <submittedName>
        <fullName evidence="1">ATPase subunit 8</fullName>
    </submittedName>
</protein>
<keyword evidence="1" id="KW-0496">Mitochondrion</keyword>
<gene>
    <name evidence="1" type="primary">ATPase 8</name>
</gene>
<accession>D6RS13</accession>